<accession>A0A381E7P5</accession>
<feature type="region of interest" description="Disordered" evidence="1">
    <location>
        <begin position="1"/>
        <end position="39"/>
    </location>
</feature>
<keyword evidence="3" id="KW-1185">Reference proteome</keyword>
<evidence type="ECO:0000313" key="3">
    <source>
        <dbReference type="Proteomes" id="UP000254572"/>
    </source>
</evidence>
<proteinExistence type="predicted"/>
<reference evidence="2 3" key="1">
    <citation type="submission" date="2018-06" db="EMBL/GenBank/DDBJ databases">
        <authorList>
            <consortium name="Pathogen Informatics"/>
            <person name="Doyle S."/>
        </authorList>
    </citation>
    <scope>NUCLEOTIDE SEQUENCE [LARGE SCALE GENOMIC DNA]</scope>
    <source>
        <strain evidence="2 3">NCTC13294</strain>
    </source>
</reference>
<dbReference type="EMBL" id="UFUW01000001">
    <property type="protein sequence ID" value="SUX22612.1"/>
    <property type="molecule type" value="Genomic_DNA"/>
</dbReference>
<dbReference type="Proteomes" id="UP000254572">
    <property type="component" value="Unassembled WGS sequence"/>
</dbReference>
<evidence type="ECO:0000256" key="1">
    <source>
        <dbReference type="SAM" id="MobiDB-lite"/>
    </source>
</evidence>
<protein>
    <submittedName>
        <fullName evidence="2">Uncharacterized protein</fullName>
    </submittedName>
</protein>
<evidence type="ECO:0000313" key="2">
    <source>
        <dbReference type="EMBL" id="SUX22612.1"/>
    </source>
</evidence>
<name>A0A381E7P5_9GAMM</name>
<dbReference type="RefSeq" id="WP_115611589.1">
    <property type="nucleotide sequence ID" value="NZ_JBHLZC010000005.1"/>
</dbReference>
<sequence>MMTDTDKEMPVPGKDAAAEAAGNKIAATKHRNRLVTETRSQEVQQSLDALGDDVGLLTPLEQDIIHAESESEEEAEAAIALEQEVRHAKALSEAQKMVNQATPSRMLLERPAWGITGAVGELHMHSSWLLCIGRSVSTGCGPVTRVR</sequence>
<dbReference type="AlphaFoldDB" id="A0A381E7P5"/>
<gene>
    <name evidence="2" type="ORF">NCTC13294_01296</name>
</gene>
<organism evidence="2 3">
    <name type="scientific">Cardiobacterium valvarum</name>
    <dbReference type="NCBI Taxonomy" id="194702"/>
    <lineage>
        <taxon>Bacteria</taxon>
        <taxon>Pseudomonadati</taxon>
        <taxon>Pseudomonadota</taxon>
        <taxon>Gammaproteobacteria</taxon>
        <taxon>Cardiobacteriales</taxon>
        <taxon>Cardiobacteriaceae</taxon>
        <taxon>Cardiobacterium</taxon>
    </lineage>
</organism>